<keyword evidence="7" id="KW-1185">Reference proteome</keyword>
<keyword evidence="5" id="KW-0460">Magnesium</keyword>
<feature type="binding site" evidence="5">
    <location>
        <position position="115"/>
    </location>
    <ligand>
        <name>substrate</name>
    </ligand>
</feature>
<organism evidence="6 7">
    <name type="scientific">Rhizobium subbaraonis</name>
    <dbReference type="NCBI Taxonomy" id="908946"/>
    <lineage>
        <taxon>Bacteria</taxon>
        <taxon>Pseudomonadati</taxon>
        <taxon>Pseudomonadota</taxon>
        <taxon>Alphaproteobacteria</taxon>
        <taxon>Hyphomicrobiales</taxon>
        <taxon>Rhizobiaceae</taxon>
        <taxon>Rhizobium/Agrobacterium group</taxon>
        <taxon>Rhizobium</taxon>
    </lineage>
</organism>
<evidence type="ECO:0000256" key="2">
    <source>
        <dbReference type="ARBA" id="ARBA00016549"/>
    </source>
</evidence>
<sequence>MGGTAERVRIPPELLEEVAGFGTATLHEAAGRIGALPGGIAPLSRKMRLWGTALPVFAPAGDNLAVHRAVALARPGDVLVVDHGGTLSHGPFGDVLALAARVRGIAGLVIDGAVRDSDSLIAMGFPVFARGCSIRGTVKRDPGSVGEPVTIGDITIRTGDAVIGDADGVVVLPSAQLAAIRDTAVARNASEAEMRARIESGELTLDLLGLRDLIPWHNPPCDDDGG</sequence>
<accession>A0A285V284</accession>
<comment type="cofactor">
    <cofactor evidence="1">
        <name>a divalent metal cation</name>
        <dbReference type="ChEBI" id="CHEBI:60240"/>
    </cofactor>
</comment>
<gene>
    <name evidence="6" type="ORF">SAMN05892877_14218</name>
</gene>
<feature type="binding site" evidence="5">
    <location>
        <position position="116"/>
    </location>
    <ligand>
        <name>Mg(2+)</name>
        <dbReference type="ChEBI" id="CHEBI:18420"/>
    </ligand>
</feature>
<evidence type="ECO:0000256" key="1">
    <source>
        <dbReference type="ARBA" id="ARBA00001968"/>
    </source>
</evidence>
<evidence type="ECO:0000256" key="5">
    <source>
        <dbReference type="PIRSR" id="PIRSR605493-1"/>
    </source>
</evidence>
<keyword evidence="5" id="KW-0479">Metal-binding</keyword>
<proteinExistence type="predicted"/>
<reference evidence="6 7" key="1">
    <citation type="submission" date="2017-08" db="EMBL/GenBank/DDBJ databases">
        <authorList>
            <person name="de Groot N.N."/>
        </authorList>
    </citation>
    <scope>NUCLEOTIDE SEQUENCE [LARGE SCALE GENOMIC DNA]</scope>
    <source>
        <strain evidence="6 7">JC85</strain>
    </source>
</reference>
<dbReference type="Proteomes" id="UP000219167">
    <property type="component" value="Unassembled WGS sequence"/>
</dbReference>
<feature type="binding site" evidence="5">
    <location>
        <begin position="93"/>
        <end position="96"/>
    </location>
    <ligand>
        <name>substrate</name>
    </ligand>
</feature>
<comment type="cofactor">
    <cofactor evidence="5">
        <name>Mg(2+)</name>
        <dbReference type="ChEBI" id="CHEBI:18420"/>
    </cofactor>
</comment>
<dbReference type="SUPFAM" id="SSF89562">
    <property type="entry name" value="RraA-like"/>
    <property type="match status" value="1"/>
</dbReference>
<dbReference type="PANTHER" id="PTHR33254:SF4">
    <property type="entry name" value="4-HYDROXY-4-METHYL-2-OXOGLUTARATE ALDOLASE 3-RELATED"/>
    <property type="match status" value="1"/>
</dbReference>
<dbReference type="InterPro" id="IPR036704">
    <property type="entry name" value="RraA/RraA-like_sf"/>
</dbReference>
<dbReference type="CDD" id="cd16841">
    <property type="entry name" value="RraA_family"/>
    <property type="match status" value="1"/>
</dbReference>
<dbReference type="PANTHER" id="PTHR33254">
    <property type="entry name" value="4-HYDROXY-4-METHYL-2-OXOGLUTARATE ALDOLASE 3-RELATED"/>
    <property type="match status" value="1"/>
</dbReference>
<dbReference type="InterPro" id="IPR005493">
    <property type="entry name" value="RraA/RraA-like"/>
</dbReference>
<dbReference type="AlphaFoldDB" id="A0A285V284"/>
<evidence type="ECO:0000313" key="7">
    <source>
        <dbReference type="Proteomes" id="UP000219167"/>
    </source>
</evidence>
<dbReference type="Pfam" id="PF03737">
    <property type="entry name" value="RraA-like"/>
    <property type="match status" value="1"/>
</dbReference>
<evidence type="ECO:0000256" key="4">
    <source>
        <dbReference type="ARBA" id="ARBA00030169"/>
    </source>
</evidence>
<dbReference type="GO" id="GO:0046872">
    <property type="term" value="F:metal ion binding"/>
    <property type="evidence" value="ECO:0007669"/>
    <property type="project" value="UniProtKB-KW"/>
</dbReference>
<name>A0A285V284_9HYPH</name>
<protein>
    <recommendedName>
        <fullName evidence="2">Putative 4-hydroxy-4-methyl-2-oxoglutarate aldolase</fullName>
    </recommendedName>
    <alternativeName>
        <fullName evidence="3">Regulator of ribonuclease activity homolog</fullName>
    </alternativeName>
    <alternativeName>
        <fullName evidence="4">RraA-like protein</fullName>
    </alternativeName>
</protein>
<dbReference type="EMBL" id="OBQD01000042">
    <property type="protein sequence ID" value="SOC48202.1"/>
    <property type="molecule type" value="Genomic_DNA"/>
</dbReference>
<evidence type="ECO:0000256" key="3">
    <source>
        <dbReference type="ARBA" id="ARBA00029596"/>
    </source>
</evidence>
<dbReference type="NCBIfam" id="NF006731">
    <property type="entry name" value="PRK09262.1"/>
    <property type="match status" value="1"/>
</dbReference>
<evidence type="ECO:0000313" key="6">
    <source>
        <dbReference type="EMBL" id="SOC48202.1"/>
    </source>
</evidence>
<dbReference type="Gene3D" id="3.50.30.40">
    <property type="entry name" value="Ribonuclease E inhibitor RraA/RraA-like"/>
    <property type="match status" value="1"/>
</dbReference>